<dbReference type="Proteomes" id="UP001240447">
    <property type="component" value="Unassembled WGS sequence"/>
</dbReference>
<dbReference type="CDD" id="cd04301">
    <property type="entry name" value="NAT_SF"/>
    <property type="match status" value="1"/>
</dbReference>
<keyword evidence="1" id="KW-0808">Transferase</keyword>
<dbReference type="Pfam" id="PF00583">
    <property type="entry name" value="Acetyltransf_1"/>
    <property type="match status" value="1"/>
</dbReference>
<evidence type="ECO:0000313" key="4">
    <source>
        <dbReference type="EMBL" id="MDP9822073.1"/>
    </source>
</evidence>
<dbReference type="SUPFAM" id="SSF55729">
    <property type="entry name" value="Acyl-CoA N-acyltransferases (Nat)"/>
    <property type="match status" value="1"/>
</dbReference>
<dbReference type="Gene3D" id="3.40.630.30">
    <property type="match status" value="1"/>
</dbReference>
<accession>A0ABT9NNT4</accession>
<keyword evidence="2" id="KW-0012">Acyltransferase</keyword>
<evidence type="ECO:0000259" key="3">
    <source>
        <dbReference type="PROSITE" id="PS51186"/>
    </source>
</evidence>
<feature type="domain" description="N-acetyltransferase" evidence="3">
    <location>
        <begin position="6"/>
        <end position="151"/>
    </location>
</feature>
<comment type="caution">
    <text evidence="4">The sequence shown here is derived from an EMBL/GenBank/DDBJ whole genome shotgun (WGS) entry which is preliminary data.</text>
</comment>
<proteinExistence type="predicted"/>
<keyword evidence="5" id="KW-1185">Reference proteome</keyword>
<dbReference type="RefSeq" id="WP_246360086.1">
    <property type="nucleotide sequence ID" value="NZ_CCXJ01000060.1"/>
</dbReference>
<reference evidence="4 5" key="1">
    <citation type="submission" date="2023-07" db="EMBL/GenBank/DDBJ databases">
        <title>Sequencing the genomes of 1000 actinobacteria strains.</title>
        <authorList>
            <person name="Klenk H.-P."/>
        </authorList>
    </citation>
    <scope>NUCLEOTIDE SEQUENCE [LARGE SCALE GENOMIC DNA]</scope>
    <source>
        <strain evidence="4 5">GD13</strain>
    </source>
</reference>
<dbReference type="PANTHER" id="PTHR43877">
    <property type="entry name" value="AMINOALKYLPHOSPHONATE N-ACETYLTRANSFERASE-RELATED-RELATED"/>
    <property type="match status" value="1"/>
</dbReference>
<dbReference type="InterPro" id="IPR050832">
    <property type="entry name" value="Bact_Acetyltransf"/>
</dbReference>
<dbReference type="PROSITE" id="PS51186">
    <property type="entry name" value="GNAT"/>
    <property type="match status" value="1"/>
</dbReference>
<evidence type="ECO:0000256" key="1">
    <source>
        <dbReference type="ARBA" id="ARBA00022679"/>
    </source>
</evidence>
<evidence type="ECO:0000256" key="2">
    <source>
        <dbReference type="ARBA" id="ARBA00023315"/>
    </source>
</evidence>
<evidence type="ECO:0000313" key="5">
    <source>
        <dbReference type="Proteomes" id="UP001240447"/>
    </source>
</evidence>
<protein>
    <submittedName>
        <fullName evidence="4">Ribosomal protein S18 acetylase RimI-like enzyme</fullName>
    </submittedName>
</protein>
<dbReference type="InterPro" id="IPR016181">
    <property type="entry name" value="Acyl_CoA_acyltransferase"/>
</dbReference>
<sequence>MSTVTVALRAGEAADLAALAALEHACFGADAWDTGSLRAELTGPGRQLRVATDDAGSMVGYADVLVAGDVADLLRIATDPSARRTGVATALLGDAVAHARAAGADRMLLEVSDANAGAVAFYTARGFTPIDVRPRYYRDGSAALVLRRDLALPGGTQ</sequence>
<organism evidence="4 5">
    <name type="scientific">Nocardioides massiliensis</name>
    <dbReference type="NCBI Taxonomy" id="1325935"/>
    <lineage>
        <taxon>Bacteria</taxon>
        <taxon>Bacillati</taxon>
        <taxon>Actinomycetota</taxon>
        <taxon>Actinomycetes</taxon>
        <taxon>Propionibacteriales</taxon>
        <taxon>Nocardioidaceae</taxon>
        <taxon>Nocardioides</taxon>
    </lineage>
</organism>
<gene>
    <name evidence="4" type="ORF">J2S59_001882</name>
</gene>
<name>A0ABT9NNT4_9ACTN</name>
<dbReference type="EMBL" id="JAUSQM010000001">
    <property type="protein sequence ID" value="MDP9822073.1"/>
    <property type="molecule type" value="Genomic_DNA"/>
</dbReference>
<dbReference type="InterPro" id="IPR000182">
    <property type="entry name" value="GNAT_dom"/>
</dbReference>